<feature type="domain" description="F-box" evidence="1">
    <location>
        <begin position="27"/>
        <end position="74"/>
    </location>
</feature>
<dbReference type="SMART" id="SM00256">
    <property type="entry name" value="FBOX"/>
    <property type="match status" value="1"/>
</dbReference>
<dbReference type="Gene3D" id="1.20.1280.50">
    <property type="match status" value="1"/>
</dbReference>
<dbReference type="EMBL" id="JAUTXT010000002">
    <property type="protein sequence ID" value="KAK3679140.1"/>
    <property type="molecule type" value="Genomic_DNA"/>
</dbReference>
<dbReference type="SUPFAM" id="SSF81383">
    <property type="entry name" value="F-box domain"/>
    <property type="match status" value="1"/>
</dbReference>
<sequence length="175" mass="19817">MTSSKTSSDSNFDASSKIKHTFDNAIPSASQRLPTEILEIIFLHCDFRTIFLIQSVSASWRNAITGSSKIQEKLFLFPILQGRNQRFLRWMTVTPPPESTDPNLMTANCPVVTHKSSDTTPQQLIVQINPLATDGAMLKLDAKVKFMMDFEMDPKSFPPRPRWELAQYAHNATTR</sequence>
<evidence type="ECO:0000313" key="2">
    <source>
        <dbReference type="EMBL" id="KAK3679140.1"/>
    </source>
</evidence>
<evidence type="ECO:0000259" key="1">
    <source>
        <dbReference type="PROSITE" id="PS50181"/>
    </source>
</evidence>
<name>A0AAE0WX03_9PEZI</name>
<dbReference type="Pfam" id="PF00646">
    <property type="entry name" value="F-box"/>
    <property type="match status" value="1"/>
</dbReference>
<dbReference type="PROSITE" id="PS50181">
    <property type="entry name" value="FBOX"/>
    <property type="match status" value="1"/>
</dbReference>
<dbReference type="InterPro" id="IPR036047">
    <property type="entry name" value="F-box-like_dom_sf"/>
</dbReference>
<organism evidence="2 3">
    <name type="scientific">Recurvomyces mirabilis</name>
    <dbReference type="NCBI Taxonomy" id="574656"/>
    <lineage>
        <taxon>Eukaryota</taxon>
        <taxon>Fungi</taxon>
        <taxon>Dikarya</taxon>
        <taxon>Ascomycota</taxon>
        <taxon>Pezizomycotina</taxon>
        <taxon>Dothideomycetes</taxon>
        <taxon>Dothideomycetidae</taxon>
        <taxon>Mycosphaerellales</taxon>
        <taxon>Teratosphaeriaceae</taxon>
        <taxon>Recurvomyces</taxon>
    </lineage>
</organism>
<accession>A0AAE0WX03</accession>
<keyword evidence="3" id="KW-1185">Reference proteome</keyword>
<dbReference type="CDD" id="cd09917">
    <property type="entry name" value="F-box_SF"/>
    <property type="match status" value="1"/>
</dbReference>
<dbReference type="InterPro" id="IPR001810">
    <property type="entry name" value="F-box_dom"/>
</dbReference>
<reference evidence="2" key="1">
    <citation type="submission" date="2023-07" db="EMBL/GenBank/DDBJ databases">
        <title>Black Yeasts Isolated from many extreme environments.</title>
        <authorList>
            <person name="Coleine C."/>
            <person name="Stajich J.E."/>
            <person name="Selbmann L."/>
        </authorList>
    </citation>
    <scope>NUCLEOTIDE SEQUENCE</scope>
    <source>
        <strain evidence="2">CCFEE 5485</strain>
    </source>
</reference>
<dbReference type="AlphaFoldDB" id="A0AAE0WX03"/>
<dbReference type="Proteomes" id="UP001274830">
    <property type="component" value="Unassembled WGS sequence"/>
</dbReference>
<comment type="caution">
    <text evidence="2">The sequence shown here is derived from an EMBL/GenBank/DDBJ whole genome shotgun (WGS) entry which is preliminary data.</text>
</comment>
<proteinExistence type="predicted"/>
<protein>
    <recommendedName>
        <fullName evidence="1">F-box domain-containing protein</fullName>
    </recommendedName>
</protein>
<gene>
    <name evidence="2" type="ORF">LTR78_000701</name>
</gene>
<evidence type="ECO:0000313" key="3">
    <source>
        <dbReference type="Proteomes" id="UP001274830"/>
    </source>
</evidence>